<sequence>MALHRCGPEISPVAWKKQTVALEEQIVTEFHTSYCKLAVLLVLVISDSPQIRPNKCRSRPPPRLLHFGTAVPYHLSTILAVGNIPKFHSLYSYYQRRHHFIRTQQLVSSTLESR</sequence>
<evidence type="ECO:0000313" key="1">
    <source>
        <dbReference type="EMBL" id="KRY33949.1"/>
    </source>
</evidence>
<reference evidence="1 2" key="1">
    <citation type="submission" date="2015-01" db="EMBL/GenBank/DDBJ databases">
        <title>Evolution of Trichinella species and genotypes.</title>
        <authorList>
            <person name="Korhonen P.K."/>
            <person name="Edoardo P."/>
            <person name="Giuseppe L.R."/>
            <person name="Gasser R.B."/>
        </authorList>
    </citation>
    <scope>NUCLEOTIDE SEQUENCE [LARGE SCALE GENOMIC DNA]</scope>
    <source>
        <strain evidence="1">ISS3</strain>
    </source>
</reference>
<name>A0A0V1BAL7_TRISP</name>
<evidence type="ECO:0000313" key="2">
    <source>
        <dbReference type="Proteomes" id="UP000054776"/>
    </source>
</evidence>
<comment type="caution">
    <text evidence="1">The sequence shown here is derived from an EMBL/GenBank/DDBJ whole genome shotgun (WGS) entry which is preliminary data.</text>
</comment>
<dbReference type="AlphaFoldDB" id="A0A0V1BAL7"/>
<organism evidence="1 2">
    <name type="scientific">Trichinella spiralis</name>
    <name type="common">Trichina worm</name>
    <dbReference type="NCBI Taxonomy" id="6334"/>
    <lineage>
        <taxon>Eukaryota</taxon>
        <taxon>Metazoa</taxon>
        <taxon>Ecdysozoa</taxon>
        <taxon>Nematoda</taxon>
        <taxon>Enoplea</taxon>
        <taxon>Dorylaimia</taxon>
        <taxon>Trichinellida</taxon>
        <taxon>Trichinellidae</taxon>
        <taxon>Trichinella</taxon>
    </lineage>
</organism>
<protein>
    <submittedName>
        <fullName evidence="1">Uncharacterized protein</fullName>
    </submittedName>
</protein>
<gene>
    <name evidence="1" type="ORF">T01_8179</name>
</gene>
<dbReference type="EMBL" id="JYDH01000074">
    <property type="protein sequence ID" value="KRY33949.1"/>
    <property type="molecule type" value="Genomic_DNA"/>
</dbReference>
<keyword evidence="2" id="KW-1185">Reference proteome</keyword>
<dbReference type="Proteomes" id="UP000054776">
    <property type="component" value="Unassembled WGS sequence"/>
</dbReference>
<dbReference type="InParanoid" id="A0A0V1BAL7"/>
<proteinExistence type="predicted"/>
<accession>A0A0V1BAL7</accession>